<dbReference type="PIRSF" id="PIRSF026631">
    <property type="entry name" value="UCP026631"/>
    <property type="match status" value="1"/>
</dbReference>
<accession>A0ABV8KS72</accession>
<sequence>MSSDTTASQPVRAAGPADVPATPDGEPVPGAGIDPSWRRLSRRMLLVHPVQEIPRSLPALFGIFVAGSTSGNHWWGLTGLVLVLLAGMLRWFTTTYRITPRHVQVRRGLLRRRELSVPRDRVRTVDVTAHAVHRLVGLTRVTVGTGRSDRKDDGVKLDGLTVPEAARLREELLHYRAQPAPTTDPDEPAEPGPDAPETELARLRPGWIRFGPFTLSGFVTVGVLTAFVSRAVNEAHIDLTRYGPLRALVDQLVRMPLGLAVVQVVAVFVVVIALLSTAGYVLAFWGFRLTRHDAGTLHVTRGLVTTRATSIDEQRLRGVELSEPLLLRVVSGARCIAIATGLRVGRGAERGGSLLLPPAPRAEAERVAATVLGDPAPVAVPLTRHLPQAHRRRYSRALTVAALLVAAAVTGWWLADWPAWTWQVTAVVLPVAAALLAQDRARSLGHAAVGRWLVSRQGSLVRRRYVLATDGIIGWNLRRSFFQRRVGLATLTATTAAGRQRYAVPDVDVDTALRLADGATPALLTPFLAGPTD</sequence>
<keyword evidence="2" id="KW-0812">Transmembrane</keyword>
<dbReference type="Proteomes" id="UP001595868">
    <property type="component" value="Unassembled WGS sequence"/>
</dbReference>
<name>A0ABV8KS72_9ACTN</name>
<keyword evidence="2" id="KW-1133">Transmembrane helix</keyword>
<feature type="transmembrane region" description="Helical" evidence="2">
    <location>
        <begin position="420"/>
        <end position="437"/>
    </location>
</feature>
<reference evidence="5" key="1">
    <citation type="journal article" date="2019" name="Int. J. Syst. Evol. Microbiol.">
        <title>The Global Catalogue of Microorganisms (GCM) 10K type strain sequencing project: providing services to taxonomists for standard genome sequencing and annotation.</title>
        <authorList>
            <consortium name="The Broad Institute Genomics Platform"/>
            <consortium name="The Broad Institute Genome Sequencing Center for Infectious Disease"/>
            <person name="Wu L."/>
            <person name="Ma J."/>
        </authorList>
    </citation>
    <scope>NUCLEOTIDE SEQUENCE [LARGE SCALE GENOMIC DNA]</scope>
    <source>
        <strain evidence="5">2902at01</strain>
    </source>
</reference>
<dbReference type="PANTHER" id="PTHR34473:SF2">
    <property type="entry name" value="UPF0699 TRANSMEMBRANE PROTEIN YDBT"/>
    <property type="match status" value="1"/>
</dbReference>
<feature type="region of interest" description="Disordered" evidence="1">
    <location>
        <begin position="178"/>
        <end position="198"/>
    </location>
</feature>
<organism evidence="4 5">
    <name type="scientific">Micromonospora zhanjiangensis</name>
    <dbReference type="NCBI Taxonomy" id="1522057"/>
    <lineage>
        <taxon>Bacteria</taxon>
        <taxon>Bacillati</taxon>
        <taxon>Actinomycetota</taxon>
        <taxon>Actinomycetes</taxon>
        <taxon>Micromonosporales</taxon>
        <taxon>Micromonosporaceae</taxon>
        <taxon>Micromonospora</taxon>
    </lineage>
</organism>
<protein>
    <submittedName>
        <fullName evidence="4">PH domain-containing protein</fullName>
    </submittedName>
</protein>
<feature type="domain" description="YdbS-like PH" evidence="3">
    <location>
        <begin position="91"/>
        <end position="171"/>
    </location>
</feature>
<dbReference type="Pfam" id="PF03703">
    <property type="entry name" value="bPH_2"/>
    <property type="match status" value="2"/>
</dbReference>
<keyword evidence="2" id="KW-0472">Membrane</keyword>
<feature type="region of interest" description="Disordered" evidence="1">
    <location>
        <begin position="1"/>
        <end position="35"/>
    </location>
</feature>
<feature type="transmembrane region" description="Helical" evidence="2">
    <location>
        <begin position="74"/>
        <end position="92"/>
    </location>
</feature>
<evidence type="ECO:0000313" key="5">
    <source>
        <dbReference type="Proteomes" id="UP001595868"/>
    </source>
</evidence>
<evidence type="ECO:0000313" key="4">
    <source>
        <dbReference type="EMBL" id="MFC4108725.1"/>
    </source>
</evidence>
<keyword evidence="5" id="KW-1185">Reference proteome</keyword>
<proteinExistence type="predicted"/>
<evidence type="ECO:0000256" key="2">
    <source>
        <dbReference type="SAM" id="Phobius"/>
    </source>
</evidence>
<evidence type="ECO:0000259" key="3">
    <source>
        <dbReference type="Pfam" id="PF03703"/>
    </source>
</evidence>
<dbReference type="EMBL" id="JBHSBN010000017">
    <property type="protein sequence ID" value="MFC4108725.1"/>
    <property type="molecule type" value="Genomic_DNA"/>
</dbReference>
<feature type="transmembrane region" description="Helical" evidence="2">
    <location>
        <begin position="252"/>
        <end position="285"/>
    </location>
</feature>
<gene>
    <name evidence="4" type="ORF">ACFOX0_22665</name>
</gene>
<comment type="caution">
    <text evidence="4">The sequence shown here is derived from an EMBL/GenBank/DDBJ whole genome shotgun (WGS) entry which is preliminary data.</text>
</comment>
<feature type="transmembrane region" description="Helical" evidence="2">
    <location>
        <begin position="210"/>
        <end position="232"/>
    </location>
</feature>
<feature type="domain" description="YdbS-like PH" evidence="3">
    <location>
        <begin position="453"/>
        <end position="517"/>
    </location>
</feature>
<dbReference type="RefSeq" id="WP_377549364.1">
    <property type="nucleotide sequence ID" value="NZ_JBHSBN010000017.1"/>
</dbReference>
<dbReference type="InterPro" id="IPR005182">
    <property type="entry name" value="YdbS-like_PH"/>
</dbReference>
<dbReference type="InterPro" id="IPR014529">
    <property type="entry name" value="UCP026631"/>
</dbReference>
<dbReference type="PANTHER" id="PTHR34473">
    <property type="entry name" value="UPF0699 TRANSMEMBRANE PROTEIN YDBS"/>
    <property type="match status" value="1"/>
</dbReference>
<feature type="transmembrane region" description="Helical" evidence="2">
    <location>
        <begin position="394"/>
        <end position="414"/>
    </location>
</feature>
<evidence type="ECO:0000256" key="1">
    <source>
        <dbReference type="SAM" id="MobiDB-lite"/>
    </source>
</evidence>